<keyword evidence="2" id="KW-1185">Reference proteome</keyword>
<organism evidence="1 2">
    <name type="scientific">Brachionus plicatilis</name>
    <name type="common">Marine rotifer</name>
    <name type="synonym">Brachionus muelleri</name>
    <dbReference type="NCBI Taxonomy" id="10195"/>
    <lineage>
        <taxon>Eukaryota</taxon>
        <taxon>Metazoa</taxon>
        <taxon>Spiralia</taxon>
        <taxon>Gnathifera</taxon>
        <taxon>Rotifera</taxon>
        <taxon>Eurotatoria</taxon>
        <taxon>Monogononta</taxon>
        <taxon>Pseudotrocha</taxon>
        <taxon>Ploima</taxon>
        <taxon>Brachionidae</taxon>
        <taxon>Brachionus</taxon>
    </lineage>
</organism>
<accession>A0A3M7RNI0</accession>
<evidence type="ECO:0000313" key="2">
    <source>
        <dbReference type="Proteomes" id="UP000276133"/>
    </source>
</evidence>
<gene>
    <name evidence="1" type="ORF">BpHYR1_036510</name>
</gene>
<sequence>MLKILNVFIFSLMYNIPKSLNQGSAPDPYKKYKKENDFLKIIVYPWNAEKWDRNCIQHSIKVQKGSN</sequence>
<dbReference type="AlphaFoldDB" id="A0A3M7RNI0"/>
<dbReference type="EMBL" id="REGN01002972">
    <property type="protein sequence ID" value="RNA25133.1"/>
    <property type="molecule type" value="Genomic_DNA"/>
</dbReference>
<name>A0A3M7RNI0_BRAPC</name>
<proteinExistence type="predicted"/>
<dbReference type="Proteomes" id="UP000276133">
    <property type="component" value="Unassembled WGS sequence"/>
</dbReference>
<evidence type="ECO:0000313" key="1">
    <source>
        <dbReference type="EMBL" id="RNA25133.1"/>
    </source>
</evidence>
<comment type="caution">
    <text evidence="1">The sequence shown here is derived from an EMBL/GenBank/DDBJ whole genome shotgun (WGS) entry which is preliminary data.</text>
</comment>
<protein>
    <submittedName>
        <fullName evidence="1">Uncharacterized protein</fullName>
    </submittedName>
</protein>
<reference evidence="1 2" key="1">
    <citation type="journal article" date="2018" name="Sci. Rep.">
        <title>Genomic signatures of local adaptation to the degree of environmental predictability in rotifers.</title>
        <authorList>
            <person name="Franch-Gras L."/>
            <person name="Hahn C."/>
            <person name="Garcia-Roger E.M."/>
            <person name="Carmona M.J."/>
            <person name="Serra M."/>
            <person name="Gomez A."/>
        </authorList>
    </citation>
    <scope>NUCLEOTIDE SEQUENCE [LARGE SCALE GENOMIC DNA]</scope>
    <source>
        <strain evidence="1">HYR1</strain>
    </source>
</reference>